<dbReference type="InterPro" id="IPR019734">
    <property type="entry name" value="TPR_rpt"/>
</dbReference>
<dbReference type="HOGENOM" id="CLU_327884_0_0_1"/>
<keyword evidence="2 6" id="KW-0645">Protease</keyword>
<dbReference type="EMBL" id="JARH01000161">
    <property type="protein sequence ID" value="EXF84564.1"/>
    <property type="molecule type" value="Genomic_DNA"/>
</dbReference>
<feature type="domain" description="Peptidase S8/S53" evidence="9">
    <location>
        <begin position="646"/>
        <end position="897"/>
    </location>
</feature>
<keyword evidence="3 6" id="KW-0378">Hydrolase</keyword>
<feature type="active site" description="Charge relay system" evidence="6">
    <location>
        <position position="878"/>
    </location>
</feature>
<dbReference type="Pfam" id="PF00082">
    <property type="entry name" value="Peptidase_S8"/>
    <property type="match status" value="1"/>
</dbReference>
<dbReference type="KEGG" id="cfj:CFIO01_04732"/>
<keyword evidence="8" id="KW-0472">Membrane</keyword>
<dbReference type="GO" id="GO:0006508">
    <property type="term" value="P:proteolysis"/>
    <property type="evidence" value="ECO:0007669"/>
    <property type="project" value="UniProtKB-KW"/>
</dbReference>
<keyword evidence="11" id="KW-1185">Reference proteome</keyword>
<dbReference type="GO" id="GO:0004252">
    <property type="term" value="F:serine-type endopeptidase activity"/>
    <property type="evidence" value="ECO:0007669"/>
    <property type="project" value="UniProtKB-UniRule"/>
</dbReference>
<keyword evidence="4 6" id="KW-0720">Serine protease</keyword>
<reference evidence="10 11" key="1">
    <citation type="submission" date="2014-02" db="EMBL/GenBank/DDBJ databases">
        <title>The genome sequence of Colletotrichum fioriniae PJ7.</title>
        <authorList>
            <person name="Baroncelli R."/>
            <person name="Thon M.R."/>
        </authorList>
    </citation>
    <scope>NUCLEOTIDE SEQUENCE [LARGE SCALE GENOMIC DNA]</scope>
    <source>
        <strain evidence="10 11">PJ7</strain>
    </source>
</reference>
<comment type="caution">
    <text evidence="10">The sequence shown here is derived from an EMBL/GenBank/DDBJ whole genome shotgun (WGS) entry which is preliminary data.</text>
</comment>
<evidence type="ECO:0000256" key="5">
    <source>
        <dbReference type="PROSITE-ProRule" id="PRU00339"/>
    </source>
</evidence>
<dbReference type="AlphaFoldDB" id="A0A010S1Q7"/>
<evidence type="ECO:0000256" key="7">
    <source>
        <dbReference type="SAM" id="MobiDB-lite"/>
    </source>
</evidence>
<keyword evidence="5" id="KW-0802">TPR repeat</keyword>
<evidence type="ECO:0000256" key="4">
    <source>
        <dbReference type="ARBA" id="ARBA00022825"/>
    </source>
</evidence>
<proteinExistence type="inferred from homology"/>
<dbReference type="Proteomes" id="UP000020467">
    <property type="component" value="Unassembled WGS sequence"/>
</dbReference>
<dbReference type="PRINTS" id="PR00723">
    <property type="entry name" value="SUBTILISIN"/>
</dbReference>
<gene>
    <name evidence="10" type="ORF">CFIO01_04732</name>
</gene>
<dbReference type="InterPro" id="IPR015500">
    <property type="entry name" value="Peptidase_S8_subtilisin-rel"/>
</dbReference>
<feature type="transmembrane region" description="Helical" evidence="8">
    <location>
        <begin position="870"/>
        <end position="892"/>
    </location>
</feature>
<accession>A0A010S1Q7</accession>
<comment type="similarity">
    <text evidence="1 6">Belongs to the peptidase S8 family.</text>
</comment>
<dbReference type="Gene3D" id="1.25.40.10">
    <property type="entry name" value="Tetratricopeptide repeat domain"/>
    <property type="match status" value="1"/>
</dbReference>
<name>A0A010S1Q7_9PEZI</name>
<evidence type="ECO:0000256" key="1">
    <source>
        <dbReference type="ARBA" id="ARBA00011073"/>
    </source>
</evidence>
<evidence type="ECO:0000313" key="11">
    <source>
        <dbReference type="Proteomes" id="UP000020467"/>
    </source>
</evidence>
<dbReference type="PROSITE" id="PS51892">
    <property type="entry name" value="SUBTILASE"/>
    <property type="match status" value="1"/>
</dbReference>
<keyword evidence="8" id="KW-1133">Transmembrane helix</keyword>
<dbReference type="PANTHER" id="PTHR43806">
    <property type="entry name" value="PEPTIDASE S8"/>
    <property type="match status" value="1"/>
</dbReference>
<dbReference type="eggNOG" id="ENOG502RVQK">
    <property type="taxonomic scope" value="Eukaryota"/>
</dbReference>
<feature type="active site" description="Charge relay system" evidence="6">
    <location>
        <position position="652"/>
    </location>
</feature>
<feature type="repeat" description="TPR" evidence="5">
    <location>
        <begin position="193"/>
        <end position="226"/>
    </location>
</feature>
<evidence type="ECO:0000256" key="6">
    <source>
        <dbReference type="PROSITE-ProRule" id="PRU01240"/>
    </source>
</evidence>
<protein>
    <submittedName>
        <fullName evidence="10">Thermostable alkaline protease</fullName>
    </submittedName>
</protein>
<dbReference type="InterPro" id="IPR011990">
    <property type="entry name" value="TPR-like_helical_dom_sf"/>
</dbReference>
<dbReference type="InterPro" id="IPR023827">
    <property type="entry name" value="Peptidase_S8_Asp-AS"/>
</dbReference>
<dbReference type="SUPFAM" id="SSF52743">
    <property type="entry name" value="Subtilisin-like"/>
    <property type="match status" value="1"/>
</dbReference>
<feature type="active site" description="Charge relay system" evidence="6">
    <location>
        <position position="699"/>
    </location>
</feature>
<dbReference type="InterPro" id="IPR036852">
    <property type="entry name" value="Peptidase_S8/S53_dom_sf"/>
</dbReference>
<dbReference type="SMART" id="SM00028">
    <property type="entry name" value="TPR"/>
    <property type="match status" value="1"/>
</dbReference>
<organism evidence="10 11">
    <name type="scientific">Colletotrichum fioriniae PJ7</name>
    <dbReference type="NCBI Taxonomy" id="1445577"/>
    <lineage>
        <taxon>Eukaryota</taxon>
        <taxon>Fungi</taxon>
        <taxon>Dikarya</taxon>
        <taxon>Ascomycota</taxon>
        <taxon>Pezizomycotina</taxon>
        <taxon>Sordariomycetes</taxon>
        <taxon>Hypocreomycetidae</taxon>
        <taxon>Glomerellales</taxon>
        <taxon>Glomerellaceae</taxon>
        <taxon>Colletotrichum</taxon>
        <taxon>Colletotrichum acutatum species complex</taxon>
    </lineage>
</organism>
<dbReference type="InterPro" id="IPR000209">
    <property type="entry name" value="Peptidase_S8/S53_dom"/>
</dbReference>
<dbReference type="OrthoDB" id="206201at2759"/>
<dbReference type="Gene3D" id="3.40.50.200">
    <property type="entry name" value="Peptidase S8/S53 domain"/>
    <property type="match status" value="1"/>
</dbReference>
<dbReference type="PROSITE" id="PS50005">
    <property type="entry name" value="TPR"/>
    <property type="match status" value="1"/>
</dbReference>
<feature type="compositionally biased region" description="Basic and acidic residues" evidence="7">
    <location>
        <begin position="564"/>
        <end position="575"/>
    </location>
</feature>
<feature type="region of interest" description="Disordered" evidence="7">
    <location>
        <begin position="497"/>
        <end position="545"/>
    </location>
</feature>
<keyword evidence="8" id="KW-0812">Transmembrane</keyword>
<feature type="region of interest" description="Disordered" evidence="7">
    <location>
        <begin position="564"/>
        <end position="613"/>
    </location>
</feature>
<evidence type="ECO:0000313" key="10">
    <source>
        <dbReference type="EMBL" id="EXF84564.1"/>
    </source>
</evidence>
<dbReference type="SUPFAM" id="SSF48452">
    <property type="entry name" value="TPR-like"/>
    <property type="match status" value="1"/>
</dbReference>
<evidence type="ECO:0000259" key="9">
    <source>
        <dbReference type="Pfam" id="PF00082"/>
    </source>
</evidence>
<evidence type="ECO:0000256" key="3">
    <source>
        <dbReference type="ARBA" id="ARBA00022801"/>
    </source>
</evidence>
<dbReference type="PANTHER" id="PTHR43806:SF11">
    <property type="entry name" value="CEREVISIN-RELATED"/>
    <property type="match status" value="1"/>
</dbReference>
<dbReference type="PROSITE" id="PS00136">
    <property type="entry name" value="SUBTILASE_ASP"/>
    <property type="match status" value="1"/>
</dbReference>
<evidence type="ECO:0000256" key="2">
    <source>
        <dbReference type="ARBA" id="ARBA00022670"/>
    </source>
</evidence>
<sequence>MLPAIPGNGSTLAGNGDGQRSLSETNHIYHSRSSSFNQPRPGVSSSKTGSEVRSQTDLSIGKDQMPTGRSAEPTLRPSIGHPTRSLNVPPQATTHVQPLGRIKREEANILIGGDSAAHQKPGLPQHKSVENIPKHSGIENRINLSLQDFRRAIEEAAKLKTDPHKAEEAAKLILDAMLWENIQKLPRDNMEIVVARHHLGECYFHMEKYSEAEKLYREVLKARNSQKPPDPLKVLEVRRDLVAALIEFARQEGGGDIAKADELNSKALAVAVDNMNDKTNSDQDDDIDNVLHCTEVLLENRNRKPMELARLNRTRVRALVKIGDDMSDDELNDIKKHGIEAFKLFTLDLKDRKRGYEVYNIIESRIRRYGAHESGQLRIAPSIGEEVRDEWRKATGILARKRWKTCLKRIRADVIKNVIPRKKEMREAWYLICRRVLARQRWQRALAEARKEAKLRIAHRRRLVSQWSSVIQKILERKKEEDRRKKRQKEIEEKRKRYEERRKRDEEQKRLREEEEEEKKRAEKTRLKRSHEEGEQKRKEKDLMDKRKLEEKATVWAMISEEEAAQKEQAERSEDLEIQQGISKRDTGISERSEPETPYHLDSEHAFFDSETELSSVQNSEKWMRDFIRSRDMILSTRQDKNMERVRVTIIDTGLDKTHPFVIKRQWQDFRQAANKKVALFQDFVTENPSMEAIDEDGHGTFIAGIMLQLSPLVELSVARVATTRASLLKDPDGEEKVTKAIKHAVEVWDTDIISMSFGFPRIKTPEFRTVIRNAIFKNKILCAAAGNSGNTKPHVPFPARLTDVFKIFAADHQGGKCSFSPRSGLDGDFCFSILGHDVVSIWPEALKDKDTESALKVVEKKNSKKHPGLWVAMSGTSFATPIVASLIAILYQFYDANKAEINFGPALEFKTVEAIRIILLKMCMAPAADQHNYLNPWVGRDNYFNFSGEEKSSSVSFFAQMLRLCLGAWNK</sequence>
<dbReference type="InterPro" id="IPR050131">
    <property type="entry name" value="Peptidase_S8_subtilisin-like"/>
</dbReference>
<dbReference type="CDD" id="cd00306">
    <property type="entry name" value="Peptidases_S8_S53"/>
    <property type="match status" value="1"/>
</dbReference>
<feature type="compositionally biased region" description="Basic and acidic residues" evidence="7">
    <location>
        <begin position="583"/>
        <end position="608"/>
    </location>
</feature>
<feature type="compositionally biased region" description="Polar residues" evidence="7">
    <location>
        <begin position="8"/>
        <end position="58"/>
    </location>
</feature>
<evidence type="ECO:0000256" key="8">
    <source>
        <dbReference type="SAM" id="Phobius"/>
    </source>
</evidence>
<feature type="region of interest" description="Disordered" evidence="7">
    <location>
        <begin position="1"/>
        <end position="92"/>
    </location>
</feature>